<evidence type="ECO:0000313" key="1">
    <source>
        <dbReference type="EMBL" id="MDU0355038.1"/>
    </source>
</evidence>
<protein>
    <submittedName>
        <fullName evidence="1">SapC family protein</fullName>
    </submittedName>
</protein>
<keyword evidence="2" id="KW-1185">Reference proteome</keyword>
<evidence type="ECO:0000313" key="2">
    <source>
        <dbReference type="Proteomes" id="UP001247805"/>
    </source>
</evidence>
<dbReference type="Proteomes" id="UP001247805">
    <property type="component" value="Unassembled WGS sequence"/>
</dbReference>
<organism evidence="1 2">
    <name type="scientific">Paraglaciecola aquimarina</name>
    <dbReference type="NCBI Taxonomy" id="1235557"/>
    <lineage>
        <taxon>Bacteria</taxon>
        <taxon>Pseudomonadati</taxon>
        <taxon>Pseudomonadota</taxon>
        <taxon>Gammaproteobacteria</taxon>
        <taxon>Alteromonadales</taxon>
        <taxon>Alteromonadaceae</taxon>
        <taxon>Paraglaciecola</taxon>
    </lineage>
</organism>
<comment type="caution">
    <text evidence="1">The sequence shown here is derived from an EMBL/GenBank/DDBJ whole genome shotgun (WGS) entry which is preliminary data.</text>
</comment>
<reference evidence="1 2" key="1">
    <citation type="submission" date="2023-10" db="EMBL/GenBank/DDBJ databases">
        <title>Glaciecola aquimarina strain GGW-M5 nov., isolated from a coastal seawater.</title>
        <authorList>
            <person name="Bayburt H."/>
            <person name="Kim J.M."/>
            <person name="Choi B.J."/>
            <person name="Jeon C.O."/>
        </authorList>
    </citation>
    <scope>NUCLEOTIDE SEQUENCE [LARGE SCALE GENOMIC DNA]</scope>
    <source>
        <strain evidence="1 2">KCTC 32108</strain>
    </source>
</reference>
<accession>A0ABU3SYG0</accession>
<sequence>MAGYTILDPKQHQDLKIITTKSAELGDSHHIIPVLAEELRALVAEYPICFIKDNQTGQFGLNVLTGFELGENLFLQAQAWNASYVPLHIRRQPFMVGIKGEEGDTPTPDNTIVTINLDSPKVNKEQGEALFDEDAKPTELLSQVNRMLVNLVQGIPRTEAFVKSLLEHDLLMPVKLDLALASGEKKSFTGLYNINEEKLATLSGDTLQTFHQKGYLQACHLIMASFGQVQKLIAWKNKA</sequence>
<gene>
    <name evidence="1" type="ORF">RS130_15030</name>
</gene>
<dbReference type="InterPro" id="IPR010836">
    <property type="entry name" value="SapC"/>
</dbReference>
<proteinExistence type="predicted"/>
<name>A0ABU3SYG0_9ALTE</name>
<dbReference type="EMBL" id="JAWDIO010000002">
    <property type="protein sequence ID" value="MDU0355038.1"/>
    <property type="molecule type" value="Genomic_DNA"/>
</dbReference>
<dbReference type="RefSeq" id="WP_316026597.1">
    <property type="nucleotide sequence ID" value="NZ_JAWDIO010000002.1"/>
</dbReference>
<dbReference type="Pfam" id="PF07277">
    <property type="entry name" value="SapC"/>
    <property type="match status" value="1"/>
</dbReference>